<evidence type="ECO:0000313" key="2">
    <source>
        <dbReference type="Proteomes" id="UP001211907"/>
    </source>
</evidence>
<dbReference type="EMBL" id="JADGJH010000098">
    <property type="protein sequence ID" value="KAJ3138191.1"/>
    <property type="molecule type" value="Genomic_DNA"/>
</dbReference>
<gene>
    <name evidence="1" type="ORF">HK100_012872</name>
</gene>
<comment type="caution">
    <text evidence="1">The sequence shown here is derived from an EMBL/GenBank/DDBJ whole genome shotgun (WGS) entry which is preliminary data.</text>
</comment>
<dbReference type="AlphaFoldDB" id="A0AAD5TE01"/>
<organism evidence="1 2">
    <name type="scientific">Physocladia obscura</name>
    <dbReference type="NCBI Taxonomy" id="109957"/>
    <lineage>
        <taxon>Eukaryota</taxon>
        <taxon>Fungi</taxon>
        <taxon>Fungi incertae sedis</taxon>
        <taxon>Chytridiomycota</taxon>
        <taxon>Chytridiomycota incertae sedis</taxon>
        <taxon>Chytridiomycetes</taxon>
        <taxon>Chytridiales</taxon>
        <taxon>Chytriomycetaceae</taxon>
        <taxon>Physocladia</taxon>
    </lineage>
</organism>
<protein>
    <submittedName>
        <fullName evidence="1">Uncharacterized protein</fullName>
    </submittedName>
</protein>
<accession>A0AAD5TE01</accession>
<reference evidence="1" key="1">
    <citation type="submission" date="2020-05" db="EMBL/GenBank/DDBJ databases">
        <title>Phylogenomic resolution of chytrid fungi.</title>
        <authorList>
            <person name="Stajich J.E."/>
            <person name="Amses K."/>
            <person name="Simmons R."/>
            <person name="Seto K."/>
            <person name="Myers J."/>
            <person name="Bonds A."/>
            <person name="Quandt C.A."/>
            <person name="Barry K."/>
            <person name="Liu P."/>
            <person name="Grigoriev I."/>
            <person name="Longcore J.E."/>
            <person name="James T.Y."/>
        </authorList>
    </citation>
    <scope>NUCLEOTIDE SEQUENCE</scope>
    <source>
        <strain evidence="1">JEL0513</strain>
    </source>
</reference>
<name>A0AAD5TE01_9FUNG</name>
<sequence length="329" mass="36517">MFSQTMSVNSGPIMRILRGCVVQINPPVYIMNGIHSDELVNLVEIGDCIEVIGSHQRIFLNSAGTFQSAIRGLNYGVLFVAPISMYQPEASTIPESIKALLRLIDSFCCSLVSTEPSIDANNKLKSLDVDTLRTAINILVISDDCTPMQKRLLLKAGKFRRFSEWNARNTLINTDLKGGSFNCSSLTEAKDGVMLTNLDNLSTNASKNLIEVIEKPELDINFPGFKQPLIFHSNLILWATSTFEVGKNTLVKQEQGRAQKIKLKPALKPLISKFDAIINLKSSSHEIYHIALSDYLLSNSMTGNVQKQAPVTDTDFTQFIQIVSRIHVK</sequence>
<evidence type="ECO:0000313" key="1">
    <source>
        <dbReference type="EMBL" id="KAJ3138191.1"/>
    </source>
</evidence>
<keyword evidence="2" id="KW-1185">Reference proteome</keyword>
<proteinExistence type="predicted"/>
<dbReference type="Proteomes" id="UP001211907">
    <property type="component" value="Unassembled WGS sequence"/>
</dbReference>